<dbReference type="PANTHER" id="PTHR42695:SF5">
    <property type="entry name" value="GLUTAMINE AMIDOTRANSFERASE YLR126C-RELATED"/>
    <property type="match status" value="1"/>
</dbReference>
<dbReference type="SUPFAM" id="SSF52317">
    <property type="entry name" value="Class I glutamine amidotransferase-like"/>
    <property type="match status" value="1"/>
</dbReference>
<dbReference type="PANTHER" id="PTHR42695">
    <property type="entry name" value="GLUTAMINE AMIDOTRANSFERASE YLR126C-RELATED"/>
    <property type="match status" value="1"/>
</dbReference>
<proteinExistence type="predicted"/>
<dbReference type="Proteomes" id="UP000244384">
    <property type="component" value="Chromosome"/>
</dbReference>
<dbReference type="PROSITE" id="PS51273">
    <property type="entry name" value="GATASE_TYPE_1"/>
    <property type="match status" value="1"/>
</dbReference>
<accession>A0A2S0WN45</accession>
<gene>
    <name evidence="1" type="ORF">C3E78_11030</name>
</gene>
<accession>A0A5F2EW01</accession>
<evidence type="ECO:0000313" key="2">
    <source>
        <dbReference type="Proteomes" id="UP000244384"/>
    </source>
</evidence>
<dbReference type="Pfam" id="PF00117">
    <property type="entry name" value="GATase"/>
    <property type="match status" value="1"/>
</dbReference>
<name>A0A2S0WN45_9ACTN</name>
<dbReference type="AlphaFoldDB" id="A0A2S0WN45"/>
<keyword evidence="2" id="KW-1185">Reference proteome</keyword>
<sequence>MTTPGFVMSWVGDNGVMRIHVVADAADRDGGYVVDRLIEHGGEIIELDRDDLTAYDALGGSDLILLLGSDKSAHDDRWIVPVTDEIKLVRSALANRTPVMGICYGAQIMARALGGTSWRSDRPELGWDRVDTTDPVLCPEGPWGQMHKDVFAPGPTSLVLGTSWRGPQCFIDDAFGARAIAWQFHPEVTPQTYERWVNDAYFGDTGEDPKDLIRQAYANAPRARNLANGLTDAALHYLGVGR</sequence>
<organism evidence="1 2">
    <name type="scientific">Aeromicrobium chenweiae</name>
    <dbReference type="NCBI Taxonomy" id="2079793"/>
    <lineage>
        <taxon>Bacteria</taxon>
        <taxon>Bacillati</taxon>
        <taxon>Actinomycetota</taxon>
        <taxon>Actinomycetes</taxon>
        <taxon>Propionibacteriales</taxon>
        <taxon>Nocardioidaceae</taxon>
        <taxon>Aeromicrobium</taxon>
    </lineage>
</organism>
<protein>
    <submittedName>
        <fullName evidence="1">Uncharacterized protein</fullName>
    </submittedName>
</protein>
<dbReference type="InterPro" id="IPR017926">
    <property type="entry name" value="GATASE"/>
</dbReference>
<dbReference type="InterPro" id="IPR029062">
    <property type="entry name" value="Class_I_gatase-like"/>
</dbReference>
<dbReference type="Gene3D" id="3.40.50.880">
    <property type="match status" value="1"/>
</dbReference>
<dbReference type="InterPro" id="IPR044992">
    <property type="entry name" value="ChyE-like"/>
</dbReference>
<evidence type="ECO:0000313" key="1">
    <source>
        <dbReference type="EMBL" id="AWB92690.1"/>
    </source>
</evidence>
<reference evidence="2" key="1">
    <citation type="submission" date="2018-01" db="EMBL/GenBank/DDBJ databases">
        <authorList>
            <person name="Li J."/>
        </authorList>
    </citation>
    <scope>NUCLEOTIDE SEQUENCE [LARGE SCALE GENOMIC DNA]</scope>
    <source>
        <strain evidence="2">592</strain>
    </source>
</reference>
<dbReference type="KEGG" id="aez:C3E78_11030"/>
<dbReference type="GO" id="GO:0005829">
    <property type="term" value="C:cytosol"/>
    <property type="evidence" value="ECO:0007669"/>
    <property type="project" value="TreeGrafter"/>
</dbReference>
<dbReference type="EMBL" id="CP026952">
    <property type="protein sequence ID" value="AWB92690.1"/>
    <property type="molecule type" value="Genomic_DNA"/>
</dbReference>